<proteinExistence type="inferred from homology"/>
<dbReference type="AlphaFoldDB" id="A0AAU9V591"/>
<dbReference type="FunFam" id="3.40.50.10240:FF:000006">
    <property type="entry name" value="Thiamin pyrophosphokinase 1"/>
    <property type="match status" value="1"/>
</dbReference>
<dbReference type="Gene3D" id="2.60.120.320">
    <property type="entry name" value="Thiamin pyrophosphokinase, thiamin-binding domain"/>
    <property type="match status" value="1"/>
</dbReference>
<dbReference type="EMBL" id="CAKOGL010000028">
    <property type="protein sequence ID" value="CAH2105382.1"/>
    <property type="molecule type" value="Genomic_DNA"/>
</dbReference>
<dbReference type="EC" id="2.7.6.2" evidence="10"/>
<evidence type="ECO:0000256" key="7">
    <source>
        <dbReference type="ARBA" id="ARBA00022840"/>
    </source>
</evidence>
<keyword evidence="13" id="KW-1185">Reference proteome</keyword>
<feature type="domain" description="Thiamin pyrophosphokinase thiamin-binding" evidence="11">
    <location>
        <begin position="211"/>
        <end position="282"/>
    </location>
</feature>
<keyword evidence="7 10" id="KW-0067">ATP-binding</keyword>
<keyword evidence="5 10" id="KW-0547">Nucleotide-binding</keyword>
<dbReference type="SUPFAM" id="SSF63862">
    <property type="entry name" value="Thiamin pyrophosphokinase, substrate-binding domain"/>
    <property type="match status" value="1"/>
</dbReference>
<comment type="catalytic activity">
    <reaction evidence="10">
        <text>thiamine + ATP = thiamine diphosphate + AMP + H(+)</text>
        <dbReference type="Rhea" id="RHEA:11576"/>
        <dbReference type="ChEBI" id="CHEBI:15378"/>
        <dbReference type="ChEBI" id="CHEBI:18385"/>
        <dbReference type="ChEBI" id="CHEBI:30616"/>
        <dbReference type="ChEBI" id="CHEBI:58937"/>
        <dbReference type="ChEBI" id="CHEBI:456215"/>
    </reaction>
</comment>
<protein>
    <recommendedName>
        <fullName evidence="10">Thiamine pyrophosphokinase</fullName>
        <ecNumber evidence="10">2.7.6.2</ecNumber>
    </recommendedName>
</protein>
<dbReference type="InterPro" id="IPR007373">
    <property type="entry name" value="Thiamin_PyroPKinase_B1-bd"/>
</dbReference>
<evidence type="ECO:0000256" key="1">
    <source>
        <dbReference type="ARBA" id="ARBA00005078"/>
    </source>
</evidence>
<gene>
    <name evidence="12" type="ORF">EEDITHA_LOCUS19646</name>
</gene>
<dbReference type="PANTHER" id="PTHR13622">
    <property type="entry name" value="THIAMIN PYROPHOSPHOKINASE"/>
    <property type="match status" value="1"/>
</dbReference>
<dbReference type="GO" id="GO:0006772">
    <property type="term" value="P:thiamine metabolic process"/>
    <property type="evidence" value="ECO:0007669"/>
    <property type="project" value="InterPro"/>
</dbReference>
<evidence type="ECO:0000256" key="4">
    <source>
        <dbReference type="ARBA" id="ARBA00022679"/>
    </source>
</evidence>
<dbReference type="Proteomes" id="UP001153954">
    <property type="component" value="Unassembled WGS sequence"/>
</dbReference>
<dbReference type="GO" id="GO:0005524">
    <property type="term" value="F:ATP binding"/>
    <property type="evidence" value="ECO:0007669"/>
    <property type="project" value="UniProtKB-UniRule"/>
</dbReference>
<dbReference type="InterPro" id="IPR036759">
    <property type="entry name" value="TPK_catalytic_sf"/>
</dbReference>
<comment type="caution">
    <text evidence="12">The sequence shown here is derived from an EMBL/GenBank/DDBJ whole genome shotgun (WGS) entry which is preliminary data.</text>
</comment>
<dbReference type="FunFam" id="2.60.120.320:FF:000002">
    <property type="entry name" value="Thiamine pyrophosphokinase"/>
    <property type="match status" value="1"/>
</dbReference>
<comment type="function">
    <text evidence="9">Catalyzes the phosphorylation of thiamine to thiamine pyrophosphate (TPP) utilizing UTP and therefore links the biosynthesis of TPP to pyrimidines metabolism. By producing thiamine pyrophosphate, a cofactor of the mitochondrial pyruvate dehydrogenase indirectly regulates pyruvate oxidation and lipogenesis. Although it can also catalyze thiamine phosphorylation using ATP and CTP in vitro, it does so with significantly lower efficiency and without physiological relevance evidence.</text>
</comment>
<comment type="catalytic activity">
    <reaction evidence="8">
        <text>thiamine + UTP = thiamine diphosphate + UMP + H(+)</text>
        <dbReference type="Rhea" id="RHEA:79423"/>
        <dbReference type="ChEBI" id="CHEBI:15378"/>
        <dbReference type="ChEBI" id="CHEBI:18385"/>
        <dbReference type="ChEBI" id="CHEBI:46398"/>
        <dbReference type="ChEBI" id="CHEBI:57865"/>
        <dbReference type="ChEBI" id="CHEBI:58937"/>
    </reaction>
    <physiologicalReaction direction="left-to-right" evidence="8">
        <dbReference type="Rhea" id="RHEA:79424"/>
    </physiologicalReaction>
</comment>
<sequence length="301" mass="34425">METKHVLTKVKKLLNLFYVQQNQTSSTVKCWKWNITEFIKNQANQVNLKYAVLILNRTIPQKNDFIKNLWNNATLTIAVDGGMVHWDNFVNKLSENDRKNIKLPDLITGDFDSITNDVLEKYKKKGCKTIHTPDQNHTDFTKALKELNNYCEQKRIQMDHVIAIAQSSGRIDQILGNIQTLYLVREDKLLGSDTKMYLMSDDSIAWLLNPGDHIIDIPEESRCNKDCWCALIPVGEACESVTTSGLKWNLDKQQLKFGRLVSTSNTFDGSKQVKVKCSHTLLWAMEVPGLTSIKIPQHNSK</sequence>
<comment type="similarity">
    <text evidence="2 10">Belongs to the thiamine pyrophosphokinase family.</text>
</comment>
<accession>A0AAU9V591</accession>
<dbReference type="SUPFAM" id="SSF63999">
    <property type="entry name" value="Thiamin pyrophosphokinase, catalytic domain"/>
    <property type="match status" value="1"/>
</dbReference>
<dbReference type="CDD" id="cd07995">
    <property type="entry name" value="TPK"/>
    <property type="match status" value="1"/>
</dbReference>
<evidence type="ECO:0000256" key="10">
    <source>
        <dbReference type="PIRNR" id="PIRNR031057"/>
    </source>
</evidence>
<reference evidence="12" key="1">
    <citation type="submission" date="2022-03" db="EMBL/GenBank/DDBJ databases">
        <authorList>
            <person name="Tunstrom K."/>
        </authorList>
    </citation>
    <scope>NUCLEOTIDE SEQUENCE</scope>
</reference>
<evidence type="ECO:0000256" key="5">
    <source>
        <dbReference type="ARBA" id="ARBA00022741"/>
    </source>
</evidence>
<evidence type="ECO:0000256" key="2">
    <source>
        <dbReference type="ARBA" id="ARBA00006785"/>
    </source>
</evidence>
<evidence type="ECO:0000259" key="11">
    <source>
        <dbReference type="SMART" id="SM00983"/>
    </source>
</evidence>
<dbReference type="Pfam" id="PF04265">
    <property type="entry name" value="TPK_B1_binding"/>
    <property type="match status" value="1"/>
</dbReference>
<evidence type="ECO:0000313" key="13">
    <source>
        <dbReference type="Proteomes" id="UP001153954"/>
    </source>
</evidence>
<dbReference type="GO" id="GO:0004788">
    <property type="term" value="F:thiamine diphosphokinase activity"/>
    <property type="evidence" value="ECO:0007669"/>
    <property type="project" value="UniProtKB-UniRule"/>
</dbReference>
<comment type="subunit">
    <text evidence="3">Homodimer.</text>
</comment>
<dbReference type="GO" id="GO:0009229">
    <property type="term" value="P:thiamine diphosphate biosynthetic process"/>
    <property type="evidence" value="ECO:0007669"/>
    <property type="project" value="UniProtKB-UniRule"/>
</dbReference>
<dbReference type="PIRSF" id="PIRSF031057">
    <property type="entry name" value="Thiamin_pyrophosphokinase"/>
    <property type="match status" value="1"/>
</dbReference>
<name>A0AAU9V591_EUPED</name>
<evidence type="ECO:0000256" key="9">
    <source>
        <dbReference type="ARBA" id="ARBA00055888"/>
    </source>
</evidence>
<dbReference type="InterPro" id="IPR036371">
    <property type="entry name" value="TPK_B1-bd_sf"/>
</dbReference>
<evidence type="ECO:0000256" key="8">
    <source>
        <dbReference type="ARBA" id="ARBA00050898"/>
    </source>
</evidence>
<evidence type="ECO:0000256" key="3">
    <source>
        <dbReference type="ARBA" id="ARBA00011738"/>
    </source>
</evidence>
<dbReference type="SMART" id="SM00983">
    <property type="entry name" value="TPK_B1_binding"/>
    <property type="match status" value="1"/>
</dbReference>
<dbReference type="PANTHER" id="PTHR13622:SF8">
    <property type="entry name" value="THIAMIN PYROPHOSPHOKINASE 1"/>
    <property type="match status" value="1"/>
</dbReference>
<dbReference type="GO" id="GO:0030975">
    <property type="term" value="F:thiamine binding"/>
    <property type="evidence" value="ECO:0007669"/>
    <property type="project" value="UniProtKB-UniRule"/>
</dbReference>
<keyword evidence="4 10" id="KW-0808">Transferase</keyword>
<dbReference type="GO" id="GO:0005829">
    <property type="term" value="C:cytosol"/>
    <property type="evidence" value="ECO:0007669"/>
    <property type="project" value="UniProtKB-ARBA"/>
</dbReference>
<keyword evidence="6 10" id="KW-0418">Kinase</keyword>
<comment type="pathway">
    <text evidence="1 10">Cofactor biosynthesis; thiamine diphosphate biosynthesis; thiamine diphosphate from thiamine: step 1/1.</text>
</comment>
<dbReference type="Gene3D" id="3.40.50.10240">
    <property type="entry name" value="Thiamin pyrophosphokinase, catalytic domain"/>
    <property type="match status" value="1"/>
</dbReference>
<evidence type="ECO:0000313" key="12">
    <source>
        <dbReference type="EMBL" id="CAH2105382.1"/>
    </source>
</evidence>
<dbReference type="NCBIfam" id="TIGR01378">
    <property type="entry name" value="thi_PPkinase"/>
    <property type="match status" value="1"/>
</dbReference>
<dbReference type="GO" id="GO:0016301">
    <property type="term" value="F:kinase activity"/>
    <property type="evidence" value="ECO:0007669"/>
    <property type="project" value="UniProtKB-UniRule"/>
</dbReference>
<dbReference type="InterPro" id="IPR006282">
    <property type="entry name" value="Thi_PPkinase"/>
</dbReference>
<dbReference type="InterPro" id="IPR016966">
    <property type="entry name" value="Thiamin_pyrophosphokinase_euk"/>
</dbReference>
<dbReference type="Pfam" id="PF04263">
    <property type="entry name" value="TPK_catalytic"/>
    <property type="match status" value="1"/>
</dbReference>
<evidence type="ECO:0000256" key="6">
    <source>
        <dbReference type="ARBA" id="ARBA00022777"/>
    </source>
</evidence>
<organism evidence="12 13">
    <name type="scientific">Euphydryas editha</name>
    <name type="common">Edith's checkerspot</name>
    <dbReference type="NCBI Taxonomy" id="104508"/>
    <lineage>
        <taxon>Eukaryota</taxon>
        <taxon>Metazoa</taxon>
        <taxon>Ecdysozoa</taxon>
        <taxon>Arthropoda</taxon>
        <taxon>Hexapoda</taxon>
        <taxon>Insecta</taxon>
        <taxon>Pterygota</taxon>
        <taxon>Neoptera</taxon>
        <taxon>Endopterygota</taxon>
        <taxon>Lepidoptera</taxon>
        <taxon>Glossata</taxon>
        <taxon>Ditrysia</taxon>
        <taxon>Papilionoidea</taxon>
        <taxon>Nymphalidae</taxon>
        <taxon>Nymphalinae</taxon>
        <taxon>Euphydryas</taxon>
    </lineage>
</organism>
<dbReference type="InterPro" id="IPR007371">
    <property type="entry name" value="TPK_catalytic"/>
</dbReference>